<feature type="coiled-coil region" evidence="6">
    <location>
        <begin position="203"/>
        <end position="237"/>
    </location>
</feature>
<dbReference type="InterPro" id="IPR023115">
    <property type="entry name" value="TIF_IF2_dom3"/>
</dbReference>
<dbReference type="FunFam" id="3.40.50.10050:FF:000001">
    <property type="entry name" value="Translation initiation factor IF-2"/>
    <property type="match status" value="1"/>
</dbReference>
<dbReference type="CDD" id="cd03692">
    <property type="entry name" value="mtIF2_IVc"/>
    <property type="match status" value="1"/>
</dbReference>
<evidence type="ECO:0000256" key="1">
    <source>
        <dbReference type="ARBA" id="ARBA00007733"/>
    </source>
</evidence>
<dbReference type="CDD" id="cd03702">
    <property type="entry name" value="IF2_mtIF2_II"/>
    <property type="match status" value="1"/>
</dbReference>
<comment type="similarity">
    <text evidence="1">Belongs to the TRAFAC class translation factor GTPase superfamily. Classic translation factor GTPase family. IF-2 subfamily.</text>
</comment>
<dbReference type="OrthoDB" id="361630at2759"/>
<dbReference type="EMBL" id="CAACVG010000519">
    <property type="protein sequence ID" value="VEN34226.1"/>
    <property type="molecule type" value="Genomic_DNA"/>
</dbReference>
<dbReference type="Pfam" id="PF00009">
    <property type="entry name" value="GTP_EFTU"/>
    <property type="match status" value="1"/>
</dbReference>
<evidence type="ECO:0000256" key="5">
    <source>
        <dbReference type="ARBA" id="ARBA00023134"/>
    </source>
</evidence>
<dbReference type="AlphaFoldDB" id="A0A653BF61"/>
<dbReference type="PANTHER" id="PTHR43381">
    <property type="entry name" value="TRANSLATION INITIATION FACTOR IF-2-RELATED"/>
    <property type="match status" value="1"/>
</dbReference>
<evidence type="ECO:0000259" key="8">
    <source>
        <dbReference type="PROSITE" id="PS51722"/>
    </source>
</evidence>
<dbReference type="Gene3D" id="3.40.50.300">
    <property type="entry name" value="P-loop containing nucleotide triphosphate hydrolases"/>
    <property type="match status" value="1"/>
</dbReference>
<evidence type="ECO:0000256" key="2">
    <source>
        <dbReference type="ARBA" id="ARBA00022540"/>
    </source>
</evidence>
<dbReference type="Gene3D" id="3.40.50.10050">
    <property type="entry name" value="Translation initiation factor IF- 2, domain 3"/>
    <property type="match status" value="1"/>
</dbReference>
<organism evidence="9 10">
    <name type="scientific">Callosobruchus maculatus</name>
    <name type="common">Southern cowpea weevil</name>
    <name type="synonym">Pulse bruchid</name>
    <dbReference type="NCBI Taxonomy" id="64391"/>
    <lineage>
        <taxon>Eukaryota</taxon>
        <taxon>Metazoa</taxon>
        <taxon>Ecdysozoa</taxon>
        <taxon>Arthropoda</taxon>
        <taxon>Hexapoda</taxon>
        <taxon>Insecta</taxon>
        <taxon>Pterygota</taxon>
        <taxon>Neoptera</taxon>
        <taxon>Endopterygota</taxon>
        <taxon>Coleoptera</taxon>
        <taxon>Polyphaga</taxon>
        <taxon>Cucujiformia</taxon>
        <taxon>Chrysomeloidea</taxon>
        <taxon>Chrysomelidae</taxon>
        <taxon>Bruchinae</taxon>
        <taxon>Bruchini</taxon>
        <taxon>Callosobruchus</taxon>
    </lineage>
</organism>
<dbReference type="GO" id="GO:0003924">
    <property type="term" value="F:GTPase activity"/>
    <property type="evidence" value="ECO:0007669"/>
    <property type="project" value="InterPro"/>
</dbReference>
<feature type="region of interest" description="Disordered" evidence="7">
    <location>
        <begin position="245"/>
        <end position="265"/>
    </location>
</feature>
<sequence>MRARGANLTDIVVLVVAADDGVMEQTIESIRMARQAKVPILVAINKIDSPKANVSRTEKMLVEVGIQVENLGGDVQAIPISALKKQNLDQLTEALILQADLLELGGDPTGPVEAVVVESKVHPQKGKICTVVVQRGTMKKGDILVAGTAMAKVRALKDADSKLLSEVPPGYPAEIEGWRDLPQAGEQVLEVESEKRAREVIRFREDQKEKEKSETELKAIEQKMQQHEREYKERLEMKRRLGRYRMKPDGPRKPEIQRDTDGPPTYHVIVKADVDGSLEAILDTLDTYDSPDCKMDLVHYGVGPVTENDLEMAEAFQAVVYAFNVDVGPQIKQAAEDKEVVVKKHNVIYKLIDDVKEEINSRLPPVDVEEELGEATVLQQFEISQGKKAIPIAGCKCERGILKRSGLYKVLRKGEVIYEGHLSSMRHLKSEVDVIKADTECGLQMEDKNLTFEKGDVIICIEKKSVPQKTDWNPGF</sequence>
<evidence type="ECO:0000256" key="3">
    <source>
        <dbReference type="ARBA" id="ARBA00022741"/>
    </source>
</evidence>
<dbReference type="InterPro" id="IPR027417">
    <property type="entry name" value="P-loop_NTPase"/>
</dbReference>
<dbReference type="SUPFAM" id="SSF50447">
    <property type="entry name" value="Translation proteins"/>
    <property type="match status" value="2"/>
</dbReference>
<keyword evidence="3" id="KW-0547">Nucleotide-binding</keyword>
<accession>A0A653BF61</accession>
<dbReference type="InterPro" id="IPR000795">
    <property type="entry name" value="T_Tr_GTP-bd_dom"/>
</dbReference>
<reference evidence="9 10" key="1">
    <citation type="submission" date="2019-01" db="EMBL/GenBank/DDBJ databases">
        <authorList>
            <person name="Sayadi A."/>
        </authorList>
    </citation>
    <scope>NUCLEOTIDE SEQUENCE [LARGE SCALE GENOMIC DNA]</scope>
</reference>
<dbReference type="Pfam" id="PF11987">
    <property type="entry name" value="IF-2"/>
    <property type="match status" value="1"/>
</dbReference>
<evidence type="ECO:0000256" key="7">
    <source>
        <dbReference type="SAM" id="MobiDB-lite"/>
    </source>
</evidence>
<proteinExistence type="inferred from homology"/>
<gene>
    <name evidence="9" type="ORF">CALMAC_LOCUS497</name>
</gene>
<dbReference type="GO" id="GO:0003743">
    <property type="term" value="F:translation initiation factor activity"/>
    <property type="evidence" value="ECO:0007669"/>
    <property type="project" value="UniProtKB-KW"/>
</dbReference>
<keyword evidence="6" id="KW-0175">Coiled coil</keyword>
<dbReference type="InterPro" id="IPR009000">
    <property type="entry name" value="Transl_B-barrel_sf"/>
</dbReference>
<protein>
    <recommendedName>
        <fullName evidence="8">Tr-type G domain-containing protein</fullName>
    </recommendedName>
</protein>
<dbReference type="PANTHER" id="PTHR43381:SF20">
    <property type="entry name" value="TRANSLATION INITIATION FACTOR IF-2, MITOCHONDRIAL"/>
    <property type="match status" value="1"/>
</dbReference>
<feature type="compositionally biased region" description="Basic and acidic residues" evidence="7">
    <location>
        <begin position="246"/>
        <end position="261"/>
    </location>
</feature>
<name>A0A653BF61_CALMS</name>
<dbReference type="GO" id="GO:0005737">
    <property type="term" value="C:cytoplasm"/>
    <property type="evidence" value="ECO:0007669"/>
    <property type="project" value="TreeGrafter"/>
</dbReference>
<dbReference type="PROSITE" id="PS51722">
    <property type="entry name" value="G_TR_2"/>
    <property type="match status" value="1"/>
</dbReference>
<evidence type="ECO:0000313" key="9">
    <source>
        <dbReference type="EMBL" id="VEN34226.1"/>
    </source>
</evidence>
<dbReference type="Proteomes" id="UP000410492">
    <property type="component" value="Unassembled WGS sequence"/>
</dbReference>
<evidence type="ECO:0000256" key="6">
    <source>
        <dbReference type="SAM" id="Coils"/>
    </source>
</evidence>
<dbReference type="FunFam" id="2.40.30.10:FF:000007">
    <property type="entry name" value="Translation initiation factor IF-2"/>
    <property type="match status" value="1"/>
</dbReference>
<feature type="domain" description="Tr-type G" evidence="8">
    <location>
        <begin position="1"/>
        <end position="109"/>
    </location>
</feature>
<keyword evidence="5" id="KW-0342">GTP-binding</keyword>
<keyword evidence="10" id="KW-1185">Reference proteome</keyword>
<dbReference type="FunFam" id="2.40.30.10:FF:000008">
    <property type="entry name" value="Translation initiation factor IF-2"/>
    <property type="match status" value="1"/>
</dbReference>
<dbReference type="GO" id="GO:0005525">
    <property type="term" value="F:GTP binding"/>
    <property type="evidence" value="ECO:0007669"/>
    <property type="project" value="UniProtKB-KW"/>
</dbReference>
<dbReference type="SUPFAM" id="SSF52540">
    <property type="entry name" value="P-loop containing nucleoside triphosphate hydrolases"/>
    <property type="match status" value="1"/>
</dbReference>
<evidence type="ECO:0000256" key="4">
    <source>
        <dbReference type="ARBA" id="ARBA00022917"/>
    </source>
</evidence>
<dbReference type="InterPro" id="IPR015760">
    <property type="entry name" value="TIF_IF2"/>
</dbReference>
<evidence type="ECO:0000313" key="10">
    <source>
        <dbReference type="Proteomes" id="UP000410492"/>
    </source>
</evidence>
<dbReference type="Pfam" id="PF22042">
    <property type="entry name" value="EF-G_D2"/>
    <property type="match status" value="1"/>
</dbReference>
<dbReference type="InterPro" id="IPR053905">
    <property type="entry name" value="EF-G-like_DII"/>
</dbReference>
<keyword evidence="2" id="KW-0396">Initiation factor</keyword>
<dbReference type="InterPro" id="IPR044145">
    <property type="entry name" value="IF2_II"/>
</dbReference>
<dbReference type="Gene3D" id="2.40.30.10">
    <property type="entry name" value="Translation factors"/>
    <property type="match status" value="2"/>
</dbReference>
<keyword evidence="4" id="KW-0648">Protein biosynthesis</keyword>
<dbReference type="InterPro" id="IPR036925">
    <property type="entry name" value="TIF_IF2_dom3_sf"/>
</dbReference>
<dbReference type="SUPFAM" id="SSF52156">
    <property type="entry name" value="Initiation factor IF2/eIF5b, domain 3"/>
    <property type="match status" value="1"/>
</dbReference>